<dbReference type="EMBL" id="JARIHO010000010">
    <property type="protein sequence ID" value="KAJ7354122.1"/>
    <property type="molecule type" value="Genomic_DNA"/>
</dbReference>
<dbReference type="AlphaFoldDB" id="A0AAD7AB61"/>
<sequence length="153" mass="17046">MFKAQEHSTSGTAWAIWAVATCVLKKRRRFDHFSWIASTSQIGAATPGRRSQRGRNGSCRGGTLNADRRFILDAAKSLFVDDAAVWPMKMSQHYLGQIPGIQAHITSGLLSGMVRRRKLTSHLAFDWHMCSIRLAGRIFGSIQRTMAERAALT</sequence>
<dbReference type="Proteomes" id="UP001218218">
    <property type="component" value="Unassembled WGS sequence"/>
</dbReference>
<reference evidence="1" key="1">
    <citation type="submission" date="2023-03" db="EMBL/GenBank/DDBJ databases">
        <title>Massive genome expansion in bonnet fungi (Mycena s.s.) driven by repeated elements and novel gene families across ecological guilds.</title>
        <authorList>
            <consortium name="Lawrence Berkeley National Laboratory"/>
            <person name="Harder C.B."/>
            <person name="Miyauchi S."/>
            <person name="Viragh M."/>
            <person name="Kuo A."/>
            <person name="Thoen E."/>
            <person name="Andreopoulos B."/>
            <person name="Lu D."/>
            <person name="Skrede I."/>
            <person name="Drula E."/>
            <person name="Henrissat B."/>
            <person name="Morin E."/>
            <person name="Kohler A."/>
            <person name="Barry K."/>
            <person name="LaButti K."/>
            <person name="Morin E."/>
            <person name="Salamov A."/>
            <person name="Lipzen A."/>
            <person name="Mereny Z."/>
            <person name="Hegedus B."/>
            <person name="Baldrian P."/>
            <person name="Stursova M."/>
            <person name="Weitz H."/>
            <person name="Taylor A."/>
            <person name="Grigoriev I.V."/>
            <person name="Nagy L.G."/>
            <person name="Martin F."/>
            <person name="Kauserud H."/>
        </authorList>
    </citation>
    <scope>NUCLEOTIDE SEQUENCE</scope>
    <source>
        <strain evidence="1">CBHHK002</strain>
    </source>
</reference>
<keyword evidence="2" id="KW-1185">Reference proteome</keyword>
<evidence type="ECO:0000313" key="1">
    <source>
        <dbReference type="EMBL" id="KAJ7354122.1"/>
    </source>
</evidence>
<evidence type="ECO:0000313" key="2">
    <source>
        <dbReference type="Proteomes" id="UP001218218"/>
    </source>
</evidence>
<proteinExistence type="predicted"/>
<name>A0AAD7AB61_9AGAR</name>
<gene>
    <name evidence="1" type="ORF">DFH08DRAFT_804045</name>
</gene>
<comment type="caution">
    <text evidence="1">The sequence shown here is derived from an EMBL/GenBank/DDBJ whole genome shotgun (WGS) entry which is preliminary data.</text>
</comment>
<organism evidence="1 2">
    <name type="scientific">Mycena albidolilacea</name>
    <dbReference type="NCBI Taxonomy" id="1033008"/>
    <lineage>
        <taxon>Eukaryota</taxon>
        <taxon>Fungi</taxon>
        <taxon>Dikarya</taxon>
        <taxon>Basidiomycota</taxon>
        <taxon>Agaricomycotina</taxon>
        <taxon>Agaricomycetes</taxon>
        <taxon>Agaricomycetidae</taxon>
        <taxon>Agaricales</taxon>
        <taxon>Marasmiineae</taxon>
        <taxon>Mycenaceae</taxon>
        <taxon>Mycena</taxon>
    </lineage>
</organism>
<protein>
    <submittedName>
        <fullName evidence="1">Uncharacterized protein</fullName>
    </submittedName>
</protein>
<accession>A0AAD7AB61</accession>